<dbReference type="EMBL" id="FOZL01000002">
    <property type="protein sequence ID" value="SFS20579.1"/>
    <property type="molecule type" value="Genomic_DNA"/>
</dbReference>
<proteinExistence type="predicted"/>
<gene>
    <name evidence="1" type="ORF">SAMN05421771_3705</name>
</gene>
<sequence>MDELRIYARDLGAEVRRVPSLLMVALALLLFALSTSSEVVADARMALLDELHAGWAAVQMASVSASGGQDWKRMRLRFAVASLDDLELQ</sequence>
<accession>A0A1I6MY50</accession>
<dbReference type="Proteomes" id="UP000199024">
    <property type="component" value="Unassembled WGS sequence"/>
</dbReference>
<evidence type="ECO:0000313" key="1">
    <source>
        <dbReference type="EMBL" id="SFS20579.1"/>
    </source>
</evidence>
<dbReference type="AlphaFoldDB" id="A0A1I6MY50"/>
<dbReference type="STRING" id="474950.SAMN05421771_3705"/>
<dbReference type="RefSeq" id="WP_089842352.1">
    <property type="nucleotide sequence ID" value="NZ_FOZL01000002.1"/>
</dbReference>
<keyword evidence="2" id="KW-1185">Reference proteome</keyword>
<name>A0A1I6MY50_9BACT</name>
<evidence type="ECO:0000313" key="2">
    <source>
        <dbReference type="Proteomes" id="UP000199024"/>
    </source>
</evidence>
<reference evidence="1 2" key="1">
    <citation type="submission" date="2016-10" db="EMBL/GenBank/DDBJ databases">
        <authorList>
            <person name="de Groot N.N."/>
        </authorList>
    </citation>
    <scope>NUCLEOTIDE SEQUENCE [LARGE SCALE GENOMIC DNA]</scope>
    <source>
        <strain evidence="1 2">DSM 21001</strain>
    </source>
</reference>
<organism evidence="1 2">
    <name type="scientific">Granulicella pectinivorans</name>
    <dbReference type="NCBI Taxonomy" id="474950"/>
    <lineage>
        <taxon>Bacteria</taxon>
        <taxon>Pseudomonadati</taxon>
        <taxon>Acidobacteriota</taxon>
        <taxon>Terriglobia</taxon>
        <taxon>Terriglobales</taxon>
        <taxon>Acidobacteriaceae</taxon>
        <taxon>Granulicella</taxon>
    </lineage>
</organism>
<protein>
    <submittedName>
        <fullName evidence="1">Uncharacterized protein</fullName>
    </submittedName>
</protein>